<gene>
    <name evidence="2" type="ORF">LC0644_2102</name>
</gene>
<accession>A0A0C9QG26</accession>
<dbReference type="EMBL" id="BAYM01000242">
    <property type="protein sequence ID" value="GAN37513.1"/>
    <property type="molecule type" value="Genomic_DNA"/>
</dbReference>
<feature type="region of interest" description="Disordered" evidence="1">
    <location>
        <begin position="82"/>
        <end position="103"/>
    </location>
</feature>
<dbReference type="RefSeq" id="WP_237754769.1">
    <property type="nucleotide sequence ID" value="NZ_BAYM01000242.1"/>
</dbReference>
<evidence type="ECO:0008006" key="4">
    <source>
        <dbReference type="Google" id="ProtNLM"/>
    </source>
</evidence>
<dbReference type="InterPro" id="IPR006448">
    <property type="entry name" value="Phage_term_ssu_P27"/>
</dbReference>
<evidence type="ECO:0000313" key="2">
    <source>
        <dbReference type="EMBL" id="GAN37513.1"/>
    </source>
</evidence>
<evidence type="ECO:0000313" key="3">
    <source>
        <dbReference type="Proteomes" id="UP000032552"/>
    </source>
</evidence>
<sequence>MDKLDKLKNRLLSQIDKTNPIEAEKVDRYVSMVDMFYKLQKEAIKQPIIEIENGSQHFTKSNPALADMNKINASLISLGKDMGLSAPPGIDGKGTGYDPDDLL</sequence>
<dbReference type="AlphaFoldDB" id="A0A0C9QG26"/>
<organism evidence="2 3">
    <name type="scientific">Lacticaseibacillus paracasei NRIC 0644</name>
    <dbReference type="NCBI Taxonomy" id="1435038"/>
    <lineage>
        <taxon>Bacteria</taxon>
        <taxon>Bacillati</taxon>
        <taxon>Bacillota</taxon>
        <taxon>Bacilli</taxon>
        <taxon>Lactobacillales</taxon>
        <taxon>Lactobacillaceae</taxon>
        <taxon>Lacticaseibacillus</taxon>
    </lineage>
</organism>
<reference evidence="3" key="1">
    <citation type="submission" date="2014-05" db="EMBL/GenBank/DDBJ databases">
        <title>Whole genome sequencing of Lactobacillus casei NRIC0644.</title>
        <authorList>
            <person name="Atarashi H."/>
            <person name="Yoshida Y."/>
            <person name="Fujimura S."/>
            <person name="Tanaka N."/>
            <person name="Shiwa Y."/>
            <person name="Yoshikawa H."/>
            <person name="Okada S."/>
            <person name="Nakagawa J."/>
        </authorList>
    </citation>
    <scope>NUCLEOTIDE SEQUENCE [LARGE SCALE GENOMIC DNA]</scope>
    <source>
        <strain evidence="3">NRIC0644</strain>
    </source>
</reference>
<protein>
    <recommendedName>
        <fullName evidence="4">P27 family phage terminase small subunit</fullName>
    </recommendedName>
</protein>
<comment type="caution">
    <text evidence="2">The sequence shown here is derived from an EMBL/GenBank/DDBJ whole genome shotgun (WGS) entry which is preliminary data.</text>
</comment>
<evidence type="ECO:0000256" key="1">
    <source>
        <dbReference type="SAM" id="MobiDB-lite"/>
    </source>
</evidence>
<name>A0A0C9QG26_LACPA</name>
<dbReference type="Pfam" id="PF05119">
    <property type="entry name" value="Terminase_4"/>
    <property type="match status" value="1"/>
</dbReference>
<dbReference type="Proteomes" id="UP000032552">
    <property type="component" value="Unassembled WGS sequence"/>
</dbReference>
<proteinExistence type="predicted"/>